<name>A0AC35TZV6_9BILA</name>
<evidence type="ECO:0000313" key="1">
    <source>
        <dbReference type="Proteomes" id="UP000095286"/>
    </source>
</evidence>
<accession>A0AC35TZV6</accession>
<organism evidence="1 2">
    <name type="scientific">Rhabditophanes sp. KR3021</name>
    <dbReference type="NCBI Taxonomy" id="114890"/>
    <lineage>
        <taxon>Eukaryota</taxon>
        <taxon>Metazoa</taxon>
        <taxon>Ecdysozoa</taxon>
        <taxon>Nematoda</taxon>
        <taxon>Chromadorea</taxon>
        <taxon>Rhabditida</taxon>
        <taxon>Tylenchina</taxon>
        <taxon>Panagrolaimomorpha</taxon>
        <taxon>Strongyloidoidea</taxon>
        <taxon>Alloionematidae</taxon>
        <taxon>Rhabditophanes</taxon>
    </lineage>
</organism>
<proteinExistence type="predicted"/>
<dbReference type="Proteomes" id="UP000095286">
    <property type="component" value="Unplaced"/>
</dbReference>
<evidence type="ECO:0000313" key="2">
    <source>
        <dbReference type="WBParaSite" id="RSKR_0000603800.1"/>
    </source>
</evidence>
<reference evidence="2" key="1">
    <citation type="submission" date="2016-11" db="UniProtKB">
        <authorList>
            <consortium name="WormBaseParasite"/>
        </authorList>
    </citation>
    <scope>IDENTIFICATION</scope>
    <source>
        <strain evidence="2">KR3021</strain>
    </source>
</reference>
<sequence length="801" mass="91547">MPLKGRMTGDVDMEGSGGVTTAKQVTFGRLCDLFDELTEASSKGDKEKVYMEFVKYWYSIQSTNKSIFQAVRILAPKQDIRSYGTGSTKLAQSVARAISLKPNALNYTTGKKVKDGIDLLVTAYRKKRGGSSKKITLHDLNEALDDIFLKKNIEKEKGLSGLFIKMDARELKFLFHMLTDELPMTLGIFGTAILDQMDKSFTERMSVGECLEEVLQDYDPARLKTITDKSQVYKTQINRPFYVMKLSKSGASKEEWDEFCKVTNSTDFVIEEKFDGEHMIVHRTKEGKYRFYSRNRNNYTECFGSDPSTIAVEGTPTNFTKDIDPFFREDVRDVILDCELTMVLKADGSPVPKGYRVPGGDVFDVKYVKEHYPVRRQLVVFDVIHYNHNSLVDVPFKYRRKVLEDFIFKDLGPKNDIVVIPKQVPCNNYDTFEREYKKEMGNKKEGIVVKWTDARYVSGSRAKRNGFFKCKPDYAKSCTLDLAVVGVKYRNANSPDIVSFKMAAMGENNKLKIVGNVDAHMKALDIKRLKELLSRNDRKFFQDTTAPIWLAPGSESEMKSIEWYVDRNNIVVVEVASAGIINGHLHFAKFKFIRHDKNIEDIDTIEDVAMYDDQLRDNEAEFEKIKHGKILKQLTHNELSTKRAKMTKTSSVFSDITVCVLNEDSVTSINDYRDFFYNLGANVVAHPTQKTNFVVGFKEKHVKVQAAIRAMKITVINGDWINECYKEGKLLELDSKYCFWENPIENNCATINALINKYPPVELLAPKKEVFDSQEAMETENGDANMETDENEETGVKEEEM</sequence>
<dbReference type="WBParaSite" id="RSKR_0000603800.1">
    <property type="protein sequence ID" value="RSKR_0000603800.1"/>
    <property type="gene ID" value="RSKR_0000603800"/>
</dbReference>
<protein>
    <submittedName>
        <fullName evidence="2">DNA ligase IV</fullName>
    </submittedName>
</protein>